<protein>
    <submittedName>
        <fullName evidence="1">Uncharacterized protein</fullName>
    </submittedName>
</protein>
<sequence length="87" mass="10194">MGHSFDKFEFSNKIAEHLEKMDEILARFPYQISLGAVEACLFLPTVYSQILRKSTFQIENLLVLNVLSLYHHPLFFTIITWHDFCVS</sequence>
<reference evidence="1 2" key="1">
    <citation type="submission" date="2011-11" db="EMBL/GenBank/DDBJ databases">
        <title>Complete genome sequence of thermophilic Geobacillus thermoleovorans CCB_US3_UF5.</title>
        <authorList>
            <person name="Muhd Sakaff M.K.L."/>
            <person name="Abdul Rahman A.Y."/>
            <person name="Saito J.A."/>
            <person name="Hou S."/>
            <person name="Alam M."/>
        </authorList>
    </citation>
    <scope>NUCLEOTIDE SEQUENCE [LARGE SCALE GENOMIC DNA]</scope>
    <source>
        <strain evidence="1 2">CCB_US3_UF5</strain>
    </source>
</reference>
<accession>A0ABN3ZSB8</accession>
<keyword evidence="2" id="KW-1185">Reference proteome</keyword>
<evidence type="ECO:0000313" key="1">
    <source>
        <dbReference type="EMBL" id="AEV18138.1"/>
    </source>
</evidence>
<name>A0ABN3ZSB8_GEOTH</name>
<dbReference type="EMBL" id="CP003125">
    <property type="protein sequence ID" value="AEV18138.1"/>
    <property type="molecule type" value="Genomic_DNA"/>
</dbReference>
<gene>
    <name evidence="1" type="ORF">GTCCBUS3UF5_8150</name>
</gene>
<organism evidence="1 2">
    <name type="scientific">Geobacillus thermoleovorans CCB_US3_UF5</name>
    <dbReference type="NCBI Taxonomy" id="1111068"/>
    <lineage>
        <taxon>Bacteria</taxon>
        <taxon>Bacillati</taxon>
        <taxon>Bacillota</taxon>
        <taxon>Bacilli</taxon>
        <taxon>Bacillales</taxon>
        <taxon>Anoxybacillaceae</taxon>
        <taxon>Geobacillus</taxon>
        <taxon>Geobacillus thermoleovorans group</taxon>
    </lineage>
</organism>
<evidence type="ECO:0000313" key="2">
    <source>
        <dbReference type="Proteomes" id="UP000005636"/>
    </source>
</evidence>
<dbReference type="Proteomes" id="UP000005636">
    <property type="component" value="Chromosome"/>
</dbReference>
<proteinExistence type="predicted"/>